<protein>
    <submittedName>
        <fullName evidence="2">Uncharacterized protein</fullName>
    </submittedName>
</protein>
<dbReference type="EMBL" id="BPLQ01014850">
    <property type="protein sequence ID" value="GIY83683.1"/>
    <property type="molecule type" value="Genomic_DNA"/>
</dbReference>
<keyword evidence="3" id="KW-1185">Reference proteome</keyword>
<feature type="compositionally biased region" description="Basic and acidic residues" evidence="1">
    <location>
        <begin position="62"/>
        <end position="74"/>
    </location>
</feature>
<accession>A0AAV4WMX0</accession>
<organism evidence="2 3">
    <name type="scientific">Caerostris darwini</name>
    <dbReference type="NCBI Taxonomy" id="1538125"/>
    <lineage>
        <taxon>Eukaryota</taxon>
        <taxon>Metazoa</taxon>
        <taxon>Ecdysozoa</taxon>
        <taxon>Arthropoda</taxon>
        <taxon>Chelicerata</taxon>
        <taxon>Arachnida</taxon>
        <taxon>Araneae</taxon>
        <taxon>Araneomorphae</taxon>
        <taxon>Entelegynae</taxon>
        <taxon>Araneoidea</taxon>
        <taxon>Araneidae</taxon>
        <taxon>Caerostris</taxon>
    </lineage>
</organism>
<feature type="region of interest" description="Disordered" evidence="1">
    <location>
        <begin position="62"/>
        <end position="95"/>
    </location>
</feature>
<feature type="compositionally biased region" description="Basic and acidic residues" evidence="1">
    <location>
        <begin position="85"/>
        <end position="95"/>
    </location>
</feature>
<sequence>MKFSRYFLSGKLTLDFRKGIPHHMACVRWTKHPKTNYNLRVGSKCWFWSMKLVLKKEELRVKRNRDHNKERKNGGEQSNNGVTRRWRDLCKEGKN</sequence>
<evidence type="ECO:0000256" key="1">
    <source>
        <dbReference type="SAM" id="MobiDB-lite"/>
    </source>
</evidence>
<evidence type="ECO:0000313" key="2">
    <source>
        <dbReference type="EMBL" id="GIY83683.1"/>
    </source>
</evidence>
<name>A0AAV4WMX0_9ARAC</name>
<proteinExistence type="predicted"/>
<dbReference type="AlphaFoldDB" id="A0AAV4WMX0"/>
<reference evidence="2 3" key="1">
    <citation type="submission" date="2021-06" db="EMBL/GenBank/DDBJ databases">
        <title>Caerostris darwini draft genome.</title>
        <authorList>
            <person name="Kono N."/>
            <person name="Arakawa K."/>
        </authorList>
    </citation>
    <scope>NUCLEOTIDE SEQUENCE [LARGE SCALE GENOMIC DNA]</scope>
</reference>
<gene>
    <name evidence="2" type="ORF">CDAR_171221</name>
</gene>
<dbReference type="Proteomes" id="UP001054837">
    <property type="component" value="Unassembled WGS sequence"/>
</dbReference>
<comment type="caution">
    <text evidence="2">The sequence shown here is derived from an EMBL/GenBank/DDBJ whole genome shotgun (WGS) entry which is preliminary data.</text>
</comment>
<evidence type="ECO:0000313" key="3">
    <source>
        <dbReference type="Proteomes" id="UP001054837"/>
    </source>
</evidence>